<dbReference type="SMART" id="SM00028">
    <property type="entry name" value="TPR"/>
    <property type="match status" value="2"/>
</dbReference>
<dbReference type="InterPro" id="IPR019734">
    <property type="entry name" value="TPR_rpt"/>
</dbReference>
<evidence type="ECO:0000313" key="4">
    <source>
        <dbReference type="Proteomes" id="UP000018888"/>
    </source>
</evidence>
<evidence type="ECO:0000256" key="1">
    <source>
        <dbReference type="ARBA" id="ARBA00022737"/>
    </source>
</evidence>
<reference evidence="3 4" key="2">
    <citation type="journal article" date="2018" name="New Phytol.">
        <title>High intraspecific genome diversity in the model arbuscular mycorrhizal symbiont Rhizophagus irregularis.</title>
        <authorList>
            <person name="Chen E.C.H."/>
            <person name="Morin E."/>
            <person name="Beaudet D."/>
            <person name="Noel J."/>
            <person name="Yildirir G."/>
            <person name="Ndikumana S."/>
            <person name="Charron P."/>
            <person name="St-Onge C."/>
            <person name="Giorgi J."/>
            <person name="Kruger M."/>
            <person name="Marton T."/>
            <person name="Ropars J."/>
            <person name="Grigoriev I.V."/>
            <person name="Hainaut M."/>
            <person name="Henrissat B."/>
            <person name="Roux C."/>
            <person name="Martin F."/>
            <person name="Corradi N."/>
        </authorList>
    </citation>
    <scope>NUCLEOTIDE SEQUENCE [LARGE SCALE GENOMIC DNA]</scope>
    <source>
        <strain evidence="3 4">DAOM 197198</strain>
    </source>
</reference>
<evidence type="ECO:0000313" key="3">
    <source>
        <dbReference type="EMBL" id="POG59668.1"/>
    </source>
</evidence>
<dbReference type="GO" id="GO:0072380">
    <property type="term" value="C:TRC complex"/>
    <property type="evidence" value="ECO:0007669"/>
    <property type="project" value="TreeGrafter"/>
</dbReference>
<dbReference type="PANTHER" id="PTHR45831">
    <property type="entry name" value="LD24721P"/>
    <property type="match status" value="1"/>
</dbReference>
<dbReference type="InterPro" id="IPR011990">
    <property type="entry name" value="TPR-like_helical_dom_sf"/>
</dbReference>
<keyword evidence="2" id="KW-0802">TPR repeat</keyword>
<dbReference type="GO" id="GO:0060090">
    <property type="term" value="F:molecular adaptor activity"/>
    <property type="evidence" value="ECO:0007669"/>
    <property type="project" value="TreeGrafter"/>
</dbReference>
<evidence type="ECO:0000256" key="2">
    <source>
        <dbReference type="ARBA" id="ARBA00022803"/>
    </source>
</evidence>
<dbReference type="PANTHER" id="PTHR45831:SF5">
    <property type="entry name" value="STI1 DOMAIN-CONTAINING PROTEIN"/>
    <property type="match status" value="1"/>
</dbReference>
<keyword evidence="1" id="KW-0677">Repeat</keyword>
<accession>A0A2P4P2T6</accession>
<reference evidence="3 4" key="1">
    <citation type="journal article" date="2013" name="Proc. Natl. Acad. Sci. U.S.A.">
        <title>Genome of an arbuscular mycorrhizal fungus provides insight into the oldest plant symbiosis.</title>
        <authorList>
            <person name="Tisserant E."/>
            <person name="Malbreil M."/>
            <person name="Kuo A."/>
            <person name="Kohler A."/>
            <person name="Symeonidi A."/>
            <person name="Balestrini R."/>
            <person name="Charron P."/>
            <person name="Duensing N."/>
            <person name="Frei Dit Frey N."/>
            <person name="Gianinazzi-Pearson V."/>
            <person name="Gilbert L.B."/>
            <person name="Handa Y."/>
            <person name="Herr J.R."/>
            <person name="Hijri M."/>
            <person name="Koul R."/>
            <person name="Kawaguchi M."/>
            <person name="Krajinski F."/>
            <person name="Lammers P.J."/>
            <person name="Masclaux F.G."/>
            <person name="Murat C."/>
            <person name="Morin E."/>
            <person name="Ndikumana S."/>
            <person name="Pagni M."/>
            <person name="Petitpierre D."/>
            <person name="Requena N."/>
            <person name="Rosikiewicz P."/>
            <person name="Riley R."/>
            <person name="Saito K."/>
            <person name="San Clemente H."/>
            <person name="Shapiro H."/>
            <person name="van Tuinen D."/>
            <person name="Becard G."/>
            <person name="Bonfante P."/>
            <person name="Paszkowski U."/>
            <person name="Shachar-Hill Y.Y."/>
            <person name="Tuskan G.A."/>
            <person name="Young P.W."/>
            <person name="Sanders I.R."/>
            <person name="Henrissat B."/>
            <person name="Rensing S.A."/>
            <person name="Grigoriev I.V."/>
            <person name="Corradi N."/>
            <person name="Roux C."/>
            <person name="Martin F."/>
        </authorList>
    </citation>
    <scope>NUCLEOTIDE SEQUENCE [LARGE SCALE GENOMIC DNA]</scope>
    <source>
        <strain evidence="3 4">DAOM 197198</strain>
    </source>
</reference>
<name>A0A2P4P2T6_RHIID</name>
<dbReference type="SUPFAM" id="SSF48452">
    <property type="entry name" value="TPR-like"/>
    <property type="match status" value="1"/>
</dbReference>
<organism evidence="3 4">
    <name type="scientific">Rhizophagus irregularis (strain DAOM 181602 / DAOM 197198 / MUCL 43194)</name>
    <name type="common">Arbuscular mycorrhizal fungus</name>
    <name type="synonym">Glomus intraradices</name>
    <dbReference type="NCBI Taxonomy" id="747089"/>
    <lineage>
        <taxon>Eukaryota</taxon>
        <taxon>Fungi</taxon>
        <taxon>Fungi incertae sedis</taxon>
        <taxon>Mucoromycota</taxon>
        <taxon>Glomeromycotina</taxon>
        <taxon>Glomeromycetes</taxon>
        <taxon>Glomerales</taxon>
        <taxon>Glomeraceae</taxon>
        <taxon>Rhizophagus</taxon>
    </lineage>
</organism>
<dbReference type="EMBL" id="AUPC02000436">
    <property type="protein sequence ID" value="POG59668.1"/>
    <property type="molecule type" value="Genomic_DNA"/>
</dbReference>
<dbReference type="GO" id="GO:0016020">
    <property type="term" value="C:membrane"/>
    <property type="evidence" value="ECO:0007669"/>
    <property type="project" value="TreeGrafter"/>
</dbReference>
<dbReference type="Proteomes" id="UP000018888">
    <property type="component" value="Unassembled WGS sequence"/>
</dbReference>
<comment type="caution">
    <text evidence="3">The sequence shown here is derived from an EMBL/GenBank/DDBJ whole genome shotgun (WGS) entry which is preliminary data.</text>
</comment>
<dbReference type="AlphaFoldDB" id="A0A2P4P2T6"/>
<protein>
    <submittedName>
        <fullName evidence="3">Uncharacterized protein</fullName>
    </submittedName>
</protein>
<feature type="non-terminal residue" evidence="3">
    <location>
        <position position="1"/>
    </location>
</feature>
<dbReference type="Gene3D" id="1.25.40.10">
    <property type="entry name" value="Tetratricopeptide repeat domain"/>
    <property type="match status" value="1"/>
</dbReference>
<dbReference type="GO" id="GO:0006620">
    <property type="term" value="P:post-translational protein targeting to endoplasmic reticulum membrane"/>
    <property type="evidence" value="ECO:0007669"/>
    <property type="project" value="TreeGrafter"/>
</dbReference>
<dbReference type="InterPro" id="IPR047150">
    <property type="entry name" value="SGT"/>
</dbReference>
<proteinExistence type="predicted"/>
<gene>
    <name evidence="3" type="ORF">GLOIN_2v1467162</name>
</gene>
<sequence>ADEFRRHGNDYFASKNYTAAIDEYSNGIKLKPQNVTLFANRAEAYLQLFQFHNARNDAEVVLKYDPSHL</sequence>
<dbReference type="Pfam" id="PF13414">
    <property type="entry name" value="TPR_11"/>
    <property type="match status" value="1"/>
</dbReference>
<keyword evidence="4" id="KW-1185">Reference proteome</keyword>